<feature type="region of interest" description="Disordered" evidence="10">
    <location>
        <begin position="913"/>
        <end position="938"/>
    </location>
</feature>
<dbReference type="GO" id="GO:0045893">
    <property type="term" value="P:positive regulation of DNA-templated transcription"/>
    <property type="evidence" value="ECO:0007669"/>
    <property type="project" value="TreeGrafter"/>
</dbReference>
<keyword evidence="7 9" id="KW-0539">Nucleus</keyword>
<organism evidence="13 14">
    <name type="scientific">Diaporthe helianthi</name>
    <dbReference type="NCBI Taxonomy" id="158607"/>
    <lineage>
        <taxon>Eukaryota</taxon>
        <taxon>Fungi</taxon>
        <taxon>Dikarya</taxon>
        <taxon>Ascomycota</taxon>
        <taxon>Pezizomycotina</taxon>
        <taxon>Sordariomycetes</taxon>
        <taxon>Sordariomycetidae</taxon>
        <taxon>Diaporthales</taxon>
        <taxon>Diaporthaceae</taxon>
        <taxon>Diaporthe</taxon>
    </lineage>
</organism>
<dbReference type="GO" id="GO:0016592">
    <property type="term" value="C:mediator complex"/>
    <property type="evidence" value="ECO:0007669"/>
    <property type="project" value="InterPro"/>
</dbReference>
<comment type="similarity">
    <text evidence="2 9">Belongs to the Mediator complex subunit 16 family.</text>
</comment>
<accession>A0A2P5I3U8</accession>
<evidence type="ECO:0000256" key="4">
    <source>
        <dbReference type="ARBA" id="ARBA00023015"/>
    </source>
</evidence>
<evidence type="ECO:0000256" key="9">
    <source>
        <dbReference type="RuleBase" id="RU364149"/>
    </source>
</evidence>
<proteinExistence type="inferred from homology"/>
<dbReference type="PANTHER" id="PTHR13224:SF6">
    <property type="entry name" value="MEDIATOR OF RNA POLYMERASE II TRANSCRIPTION SUBUNIT 16"/>
    <property type="match status" value="1"/>
</dbReference>
<comment type="subunit">
    <text evidence="9">Component of the Mediator complex.</text>
</comment>
<dbReference type="InterPro" id="IPR048338">
    <property type="entry name" value="Mediator_Med16"/>
</dbReference>
<evidence type="ECO:0000256" key="7">
    <source>
        <dbReference type="ARBA" id="ARBA00023242"/>
    </source>
</evidence>
<evidence type="ECO:0000313" key="14">
    <source>
        <dbReference type="Proteomes" id="UP000094444"/>
    </source>
</evidence>
<evidence type="ECO:0000256" key="6">
    <source>
        <dbReference type="ARBA" id="ARBA00023163"/>
    </source>
</evidence>
<dbReference type="InterPro" id="IPR021665">
    <property type="entry name" value="Mediator_Med16_N"/>
</dbReference>
<evidence type="ECO:0000259" key="11">
    <source>
        <dbReference type="Pfam" id="PF11635"/>
    </source>
</evidence>
<comment type="subcellular location">
    <subcellularLocation>
        <location evidence="1 9">Nucleus</location>
    </subcellularLocation>
</comment>
<dbReference type="AlphaFoldDB" id="A0A2P5I3U8"/>
<dbReference type="InterPro" id="IPR036322">
    <property type="entry name" value="WD40_repeat_dom_sf"/>
</dbReference>
<dbReference type="EMBL" id="MAVT02000293">
    <property type="protein sequence ID" value="POS77182.1"/>
    <property type="molecule type" value="Genomic_DNA"/>
</dbReference>
<keyword evidence="6 9" id="KW-0804">Transcription</keyword>
<evidence type="ECO:0000313" key="13">
    <source>
        <dbReference type="EMBL" id="POS77182.1"/>
    </source>
</evidence>
<protein>
    <recommendedName>
        <fullName evidence="3 9">Mediator of RNA polymerase II transcription subunit 16</fullName>
    </recommendedName>
    <alternativeName>
        <fullName evidence="8 9">Mediator complex subunit 16</fullName>
    </alternativeName>
</protein>
<evidence type="ECO:0000256" key="2">
    <source>
        <dbReference type="ARBA" id="ARBA00006543"/>
    </source>
</evidence>
<feature type="domain" description="Mediator complex subunit 16 C-terminal" evidence="12">
    <location>
        <begin position="861"/>
        <end position="980"/>
    </location>
</feature>
<comment type="caution">
    <text evidence="13">The sequence shown here is derived from an EMBL/GenBank/DDBJ whole genome shotgun (WGS) entry which is preliminary data.</text>
</comment>
<dbReference type="PANTHER" id="PTHR13224">
    <property type="entry name" value="THYROID HORMONE RECEPTOR-ASSOCIATED PROTEIN-RELATED"/>
    <property type="match status" value="1"/>
</dbReference>
<dbReference type="SUPFAM" id="SSF50978">
    <property type="entry name" value="WD40 repeat-like"/>
    <property type="match status" value="1"/>
</dbReference>
<evidence type="ECO:0000256" key="8">
    <source>
        <dbReference type="ARBA" id="ARBA00032015"/>
    </source>
</evidence>
<feature type="compositionally biased region" description="Basic and acidic residues" evidence="10">
    <location>
        <begin position="913"/>
        <end position="924"/>
    </location>
</feature>
<evidence type="ECO:0000256" key="10">
    <source>
        <dbReference type="SAM" id="MobiDB-lite"/>
    </source>
</evidence>
<keyword evidence="4 9" id="KW-0805">Transcription regulation</keyword>
<dbReference type="Proteomes" id="UP000094444">
    <property type="component" value="Unassembled WGS sequence"/>
</dbReference>
<comment type="function">
    <text evidence="9">Component of the Mediator complex, a coactivator involved in the regulated transcription of nearly all RNA polymerase II-dependent genes. Mediator functions as a bridge to convey information from gene-specific regulatory proteins to the basal RNA polymerase II transcription machinery. Mediator is recruited to promoters by direct interactions with regulatory proteins and serves as a scaffold for the assembly of a functional preinitiation complex with RNA polymerase II and the general transcription factors.</text>
</comment>
<evidence type="ECO:0000256" key="3">
    <source>
        <dbReference type="ARBA" id="ARBA00019614"/>
    </source>
</evidence>
<dbReference type="STRING" id="158607.A0A2P5I3U8"/>
<keyword evidence="5 9" id="KW-0010">Activator</keyword>
<dbReference type="InParanoid" id="A0A2P5I3U8"/>
<dbReference type="Pfam" id="PF11635">
    <property type="entry name" value="Med16_N"/>
    <property type="match status" value="1"/>
</dbReference>
<dbReference type="Pfam" id="PF20719">
    <property type="entry name" value="Med16_C"/>
    <property type="match status" value="1"/>
</dbReference>
<evidence type="ECO:0000256" key="5">
    <source>
        <dbReference type="ARBA" id="ARBA00023159"/>
    </source>
</evidence>
<dbReference type="OrthoDB" id="4139168at2759"/>
<sequence length="989" mass="110009">MPMMLDNHMGPLGAAMPNMDDDLFGDEVLPMASRPPSKQLQQRVDEMRSRGCCRAISCSKLGTVASVSPDGTHINLQCARANPSDASWDLSEPTPCSIFSPTLPGGPIVHLAWSPSTNPELAVIDAYGRVCLLFFNSSLNKTSVITRKWDNDTPDDLLSVVGCYWLPLLVPPNRPFNMAHGPAVRENGKYQINHSIIQASGPYHPNHTRSALVCVTANGLLKLYYAQNSNLTQETQLEMESTTSSDDLITHAAVCSDRAKLVVVLATAARQLKVLHAEINWGIPHPQDKQVPPGSGPLKPSLKAEHVTGTSWLQQGLVESHLDASMDQISSLEVYPPVVDLKAKTSLPATILIIRSHVPPAQTPYNVEYQSIIDRWDILTDQPQQLHPAFEQRGSKAGSSSTLHPMTRLRKRESIVINKIAVSIETTQLGRVICIGFSDGTVQFRDRSTMAELTNEDHHDLIMIPQQAGFHFDDEKPCVQLAVSPNNCSFTQICENGKLKWSSLKYTADQIGSTKQDPLYDAALTGLALAVVNATHQSSNHDDVLAVARPFVEKYPRFLPEMVTMMVHMLNASVDYSEESQHESLYRNNHLQNILSFQNQLGFRGESKPRSFMGKFAMLALSVRHVVIFITLANNSSQNPSREKFTPLDEPEVVDALTGCAKWALDFLCWLTDSLFVLRDDPKFMELLTPGRFSEMTSYLKSKNDVSLHLLLCSSTRGFLVATCKRLHHLQMMSTQATQFWDKNAAMHTSADSKANQGLVAIQQAYLKMQRCITTTLITFKEIEKTLGVLSGDIRQQYQASLAMLAQKQQQQSGKPNQPPADAAVKRAQAHYELNMLLTETPPPQFVQVIKKFFESDLKNLATTSDRSGLFFTDFPLLEVEEDPRRIAARKAQGKYVDAFKRVELTAHVSSKIRDGERVQRTHEQQQQQQQLTGADAATGPPWRRCVRCCSVMEDVHPTKPGMNYVLTQMRRCSCAGSWALLAPGEMVV</sequence>
<evidence type="ECO:0000256" key="1">
    <source>
        <dbReference type="ARBA" id="ARBA00004123"/>
    </source>
</evidence>
<evidence type="ECO:0000259" key="12">
    <source>
        <dbReference type="Pfam" id="PF20719"/>
    </source>
</evidence>
<reference evidence="13" key="1">
    <citation type="submission" date="2017-09" db="EMBL/GenBank/DDBJ databases">
        <title>Polyketide synthases of a Diaporthe helianthi virulent isolate.</title>
        <authorList>
            <person name="Baroncelli R."/>
        </authorList>
    </citation>
    <scope>NUCLEOTIDE SEQUENCE [LARGE SCALE GENOMIC DNA]</scope>
    <source>
        <strain evidence="13">7/96</strain>
    </source>
</reference>
<gene>
    <name evidence="9" type="primary">MED16</name>
    <name evidence="13" type="ORF">DHEL01_v204426</name>
</gene>
<name>A0A2P5I3U8_DIAHE</name>
<feature type="domain" description="Mediator complex subunit Med16 N-terminal" evidence="11">
    <location>
        <begin position="183"/>
        <end position="473"/>
    </location>
</feature>
<keyword evidence="14" id="KW-1185">Reference proteome</keyword>
<dbReference type="InterPro" id="IPR048339">
    <property type="entry name" value="Mediator_Med16_C"/>
</dbReference>